<dbReference type="SUPFAM" id="SSF143631">
    <property type="entry name" value="ApbE-like"/>
    <property type="match status" value="1"/>
</dbReference>
<dbReference type="GO" id="GO:0016740">
    <property type="term" value="F:transferase activity"/>
    <property type="evidence" value="ECO:0007669"/>
    <property type="project" value="UniProtKB-UniRule"/>
</dbReference>
<keyword evidence="3 10" id="KW-0285">Flavoprotein</keyword>
<dbReference type="EMBL" id="FPIY01000009">
    <property type="protein sequence ID" value="SFW68470.1"/>
    <property type="molecule type" value="Genomic_DNA"/>
</dbReference>
<evidence type="ECO:0000256" key="6">
    <source>
        <dbReference type="ARBA" id="ARBA00022827"/>
    </source>
</evidence>
<dbReference type="EC" id="2.7.1.180" evidence="1 10"/>
<keyword evidence="12" id="KW-0472">Membrane</keyword>
<dbReference type="AlphaFoldDB" id="A0A1K1R9Z3"/>
<keyword evidence="12" id="KW-0997">Cell inner membrane</keyword>
<dbReference type="PROSITE" id="PS51257">
    <property type="entry name" value="PROKAR_LIPOPROTEIN"/>
    <property type="match status" value="1"/>
</dbReference>
<protein>
    <recommendedName>
        <fullName evidence="2 10">FAD:protein FMN transferase</fullName>
        <ecNumber evidence="1 10">2.7.1.180</ecNumber>
    </recommendedName>
    <alternativeName>
        <fullName evidence="8 10">Flavin transferase</fullName>
    </alternativeName>
</protein>
<name>A0A1K1R9Z3_9FLAO</name>
<keyword evidence="12 13" id="KW-0449">Lipoprotein</keyword>
<dbReference type="RefSeq" id="WP_072305011.1">
    <property type="nucleotide sequence ID" value="NZ_FPIY01000009.1"/>
</dbReference>
<dbReference type="GO" id="GO:0005886">
    <property type="term" value="C:plasma membrane"/>
    <property type="evidence" value="ECO:0007669"/>
    <property type="project" value="UniProtKB-SubCell"/>
</dbReference>
<dbReference type="PIRSF" id="PIRSF006268">
    <property type="entry name" value="ApbE"/>
    <property type="match status" value="1"/>
</dbReference>
<keyword evidence="7 10" id="KW-0460">Magnesium</keyword>
<evidence type="ECO:0000256" key="7">
    <source>
        <dbReference type="ARBA" id="ARBA00022842"/>
    </source>
</evidence>
<evidence type="ECO:0000313" key="13">
    <source>
        <dbReference type="EMBL" id="SFW68470.1"/>
    </source>
</evidence>
<comment type="cofactor">
    <cofactor evidence="11">
        <name>Mg(2+)</name>
        <dbReference type="ChEBI" id="CHEBI:18420"/>
    </cofactor>
    <cofactor evidence="11">
        <name>Mn(2+)</name>
        <dbReference type="ChEBI" id="CHEBI:29035"/>
    </cofactor>
    <text evidence="11">Magnesium. Can also use manganese.</text>
</comment>
<keyword evidence="12" id="KW-1003">Cell membrane</keyword>
<reference evidence="14" key="1">
    <citation type="submission" date="2016-11" db="EMBL/GenBank/DDBJ databases">
        <authorList>
            <person name="Varghese N."/>
            <person name="Submissions S."/>
        </authorList>
    </citation>
    <scope>NUCLEOTIDE SEQUENCE [LARGE SCALE GENOMIC DNA]</scope>
    <source>
        <strain evidence="14">DSM 24786</strain>
    </source>
</reference>
<dbReference type="PANTHER" id="PTHR30040">
    <property type="entry name" value="THIAMINE BIOSYNTHESIS LIPOPROTEIN APBE"/>
    <property type="match status" value="1"/>
</dbReference>
<dbReference type="Pfam" id="PF02424">
    <property type="entry name" value="ApbE"/>
    <property type="match status" value="1"/>
</dbReference>
<gene>
    <name evidence="13" type="ORF">SAMN05660313_03400</name>
</gene>
<evidence type="ECO:0000256" key="12">
    <source>
        <dbReference type="RuleBase" id="RU363002"/>
    </source>
</evidence>
<feature type="binding site" evidence="11">
    <location>
        <position position="175"/>
    </location>
    <ligand>
        <name>Mg(2+)</name>
        <dbReference type="ChEBI" id="CHEBI:18420"/>
    </ligand>
</feature>
<keyword evidence="6 10" id="KW-0274">FAD</keyword>
<keyword evidence="5 10" id="KW-0479">Metal-binding</keyword>
<evidence type="ECO:0000256" key="4">
    <source>
        <dbReference type="ARBA" id="ARBA00022679"/>
    </source>
</evidence>
<dbReference type="STRING" id="76595.SAMN05660313_03400"/>
<evidence type="ECO:0000256" key="1">
    <source>
        <dbReference type="ARBA" id="ARBA00011955"/>
    </source>
</evidence>
<dbReference type="PANTHER" id="PTHR30040:SF2">
    <property type="entry name" value="FAD:PROTEIN FMN TRANSFERASE"/>
    <property type="match status" value="1"/>
</dbReference>
<evidence type="ECO:0000256" key="3">
    <source>
        <dbReference type="ARBA" id="ARBA00022630"/>
    </source>
</evidence>
<keyword evidence="4 10" id="KW-0808">Transferase</keyword>
<dbReference type="GO" id="GO:0046872">
    <property type="term" value="F:metal ion binding"/>
    <property type="evidence" value="ECO:0007669"/>
    <property type="project" value="UniProtKB-UniRule"/>
</dbReference>
<comment type="subcellular location">
    <subcellularLocation>
        <location evidence="12">Cell inner membrane</location>
        <topology evidence="12">Lipid-anchor</topology>
        <orientation evidence="12">Periplasmic side</orientation>
    </subcellularLocation>
</comment>
<comment type="similarity">
    <text evidence="10 12">Belongs to the ApbE family.</text>
</comment>
<dbReference type="InterPro" id="IPR003374">
    <property type="entry name" value="ApbE-like_sf"/>
</dbReference>
<evidence type="ECO:0000256" key="9">
    <source>
        <dbReference type="ARBA" id="ARBA00048540"/>
    </source>
</evidence>
<evidence type="ECO:0000256" key="2">
    <source>
        <dbReference type="ARBA" id="ARBA00016337"/>
    </source>
</evidence>
<evidence type="ECO:0000256" key="8">
    <source>
        <dbReference type="ARBA" id="ARBA00031306"/>
    </source>
</evidence>
<accession>A0A1K1R9Z3</accession>
<feature type="binding site" evidence="11">
    <location>
        <position position="293"/>
    </location>
    <ligand>
        <name>Mg(2+)</name>
        <dbReference type="ChEBI" id="CHEBI:18420"/>
    </ligand>
</feature>
<feature type="binding site" evidence="11">
    <location>
        <position position="297"/>
    </location>
    <ligand>
        <name>Mg(2+)</name>
        <dbReference type="ChEBI" id="CHEBI:18420"/>
    </ligand>
</feature>
<dbReference type="Gene3D" id="3.10.520.10">
    <property type="entry name" value="ApbE-like domains"/>
    <property type="match status" value="1"/>
</dbReference>
<comment type="catalytic activity">
    <reaction evidence="9 10 12">
        <text>L-threonyl-[protein] + FAD = FMN-L-threonyl-[protein] + AMP + H(+)</text>
        <dbReference type="Rhea" id="RHEA:36847"/>
        <dbReference type="Rhea" id="RHEA-COMP:11060"/>
        <dbReference type="Rhea" id="RHEA-COMP:11061"/>
        <dbReference type="ChEBI" id="CHEBI:15378"/>
        <dbReference type="ChEBI" id="CHEBI:30013"/>
        <dbReference type="ChEBI" id="CHEBI:57692"/>
        <dbReference type="ChEBI" id="CHEBI:74257"/>
        <dbReference type="ChEBI" id="CHEBI:456215"/>
        <dbReference type="EC" id="2.7.1.180"/>
    </reaction>
</comment>
<comment type="function">
    <text evidence="12">Flavin transferase that catalyzes the transfer of the FMN moiety of FAD and its covalent binding to the hydroxyl group of a threonine residue in a target flavoprotein.</text>
</comment>
<evidence type="ECO:0000313" key="14">
    <source>
        <dbReference type="Proteomes" id="UP000183257"/>
    </source>
</evidence>
<organism evidence="13 14">
    <name type="scientific">Cellulophaga fucicola</name>
    <dbReference type="NCBI Taxonomy" id="76595"/>
    <lineage>
        <taxon>Bacteria</taxon>
        <taxon>Pseudomonadati</taxon>
        <taxon>Bacteroidota</taxon>
        <taxon>Flavobacteriia</taxon>
        <taxon>Flavobacteriales</taxon>
        <taxon>Flavobacteriaceae</taxon>
        <taxon>Cellulophaga</taxon>
    </lineage>
</organism>
<dbReference type="Proteomes" id="UP000183257">
    <property type="component" value="Unassembled WGS sequence"/>
</dbReference>
<dbReference type="OrthoDB" id="9778595at2"/>
<evidence type="ECO:0000256" key="11">
    <source>
        <dbReference type="PIRSR" id="PIRSR006268-2"/>
    </source>
</evidence>
<evidence type="ECO:0000256" key="5">
    <source>
        <dbReference type="ARBA" id="ARBA00022723"/>
    </source>
</evidence>
<dbReference type="InterPro" id="IPR024932">
    <property type="entry name" value="ApbE"/>
</dbReference>
<keyword evidence="14" id="KW-1185">Reference proteome</keyword>
<proteinExistence type="inferred from homology"/>
<sequence length="344" mass="38320">MTDLLKFRIPFLAFVLVFFTVVSCKNNEGSGIVENRNNGPALGTSYSIIYFSNKKVDYQEEIDSVFKVINSSMSTYIPTSDISKINKGDSILQVDHMFKDVFNLSKEINVKTDGYFDPTVGTLVNAWGFGPGEQIELDSSKVDSLLEYVGFGKVELTNAGTIKKTKPSIFFDFNAIAKGYSIDRLAVMLEKKGITDYLVEVGGEIYAKGENLSKHKKWVVGINDPLIEDRTQYKDAVELKDVAMASSGNYRHFRVDPVTKEKYVHTLDPKTGYTKNAKVLAATIITDNCAKADGYATSFMAMDLEDSKKVIENDSSLEAYIVYLDANGEAKDYITDGFKKLILK</sequence>
<evidence type="ECO:0000256" key="10">
    <source>
        <dbReference type="PIRNR" id="PIRNR006268"/>
    </source>
</evidence>